<feature type="domain" description="HRDC" evidence="16">
    <location>
        <begin position="797"/>
        <end position="877"/>
    </location>
</feature>
<gene>
    <name evidence="19" type="primary">dbpA_2</name>
    <name evidence="19" type="ORF">Rcae01_03551</name>
</gene>
<dbReference type="PROSITE" id="PS51192">
    <property type="entry name" value="HELICASE_ATP_BIND_1"/>
    <property type="match status" value="1"/>
</dbReference>
<evidence type="ECO:0000256" key="8">
    <source>
        <dbReference type="ARBA" id="ARBA00022840"/>
    </source>
</evidence>
<feature type="compositionally biased region" description="Basic and acidic residues" evidence="15">
    <location>
        <begin position="972"/>
        <end position="994"/>
    </location>
</feature>
<dbReference type="PROSITE" id="PS51194">
    <property type="entry name" value="HELICASE_CTER"/>
    <property type="match status" value="1"/>
</dbReference>
<keyword evidence="5" id="KW-0547">Nucleotide-binding</keyword>
<evidence type="ECO:0000256" key="9">
    <source>
        <dbReference type="ARBA" id="ARBA00023125"/>
    </source>
</evidence>
<dbReference type="Pfam" id="PF00570">
    <property type="entry name" value="HRDC"/>
    <property type="match status" value="1"/>
</dbReference>
<reference evidence="19 20" key="1">
    <citation type="submission" date="2024-02" db="EMBL/GenBank/DDBJ databases">
        <title>Rhodopirellula caenicola NBRC 110016.</title>
        <authorList>
            <person name="Ichikawa N."/>
            <person name="Katano-Makiyama Y."/>
            <person name="Hidaka K."/>
        </authorList>
    </citation>
    <scope>NUCLEOTIDE SEQUENCE [LARGE SCALE GENOMIC DNA]</scope>
    <source>
        <strain evidence="19 20">NBRC 110016</strain>
    </source>
</reference>
<dbReference type="SMART" id="SM00956">
    <property type="entry name" value="RQC"/>
    <property type="match status" value="1"/>
</dbReference>
<evidence type="ECO:0000256" key="5">
    <source>
        <dbReference type="ARBA" id="ARBA00022741"/>
    </source>
</evidence>
<dbReference type="InterPro" id="IPR014001">
    <property type="entry name" value="Helicase_ATP-bd"/>
</dbReference>
<dbReference type="Gene3D" id="3.40.50.300">
    <property type="entry name" value="P-loop containing nucleotide triphosphate hydrolases"/>
    <property type="match status" value="2"/>
</dbReference>
<feature type="compositionally biased region" description="Acidic residues" evidence="15">
    <location>
        <begin position="878"/>
        <end position="888"/>
    </location>
</feature>
<evidence type="ECO:0000256" key="6">
    <source>
        <dbReference type="ARBA" id="ARBA00022801"/>
    </source>
</evidence>
<proteinExistence type="inferred from homology"/>
<comment type="cofactor">
    <cofactor evidence="2">
        <name>Zn(2+)</name>
        <dbReference type="ChEBI" id="CHEBI:29105"/>
    </cofactor>
</comment>
<dbReference type="Pfam" id="PF00270">
    <property type="entry name" value="DEAD"/>
    <property type="match status" value="1"/>
</dbReference>
<dbReference type="Pfam" id="PF16124">
    <property type="entry name" value="RecQ_Zn_bind"/>
    <property type="match status" value="1"/>
</dbReference>
<feature type="region of interest" description="Disordered" evidence="15">
    <location>
        <begin position="875"/>
        <end position="999"/>
    </location>
</feature>
<evidence type="ECO:0000256" key="13">
    <source>
        <dbReference type="ARBA" id="ARBA00044535"/>
    </source>
</evidence>
<dbReference type="SUPFAM" id="SSF46785">
    <property type="entry name" value="Winged helix' DNA-binding domain"/>
    <property type="match status" value="1"/>
</dbReference>
<keyword evidence="6" id="KW-0378">Hydrolase</keyword>
<dbReference type="InterPro" id="IPR011545">
    <property type="entry name" value="DEAD/DEAH_box_helicase_dom"/>
</dbReference>
<evidence type="ECO:0000256" key="4">
    <source>
        <dbReference type="ARBA" id="ARBA00022723"/>
    </source>
</evidence>
<evidence type="ECO:0000256" key="2">
    <source>
        <dbReference type="ARBA" id="ARBA00001947"/>
    </source>
</evidence>
<dbReference type="PANTHER" id="PTHR13710:SF105">
    <property type="entry name" value="ATP-DEPENDENT DNA HELICASE Q1"/>
    <property type="match status" value="1"/>
</dbReference>
<comment type="caution">
    <text evidence="19">The sequence shown here is derived from an EMBL/GenBank/DDBJ whole genome shotgun (WGS) entry which is preliminary data.</text>
</comment>
<keyword evidence="8" id="KW-0067">ATP-binding</keyword>
<dbReference type="InterPro" id="IPR001650">
    <property type="entry name" value="Helicase_C-like"/>
</dbReference>
<evidence type="ECO:0000256" key="1">
    <source>
        <dbReference type="ARBA" id="ARBA00001946"/>
    </source>
</evidence>
<dbReference type="InterPro" id="IPR018982">
    <property type="entry name" value="RQC_domain"/>
</dbReference>
<feature type="compositionally biased region" description="Polar residues" evidence="15">
    <location>
        <begin position="895"/>
        <end position="908"/>
    </location>
</feature>
<evidence type="ECO:0000256" key="15">
    <source>
        <dbReference type="SAM" id="MobiDB-lite"/>
    </source>
</evidence>
<keyword evidence="7 19" id="KW-0347">Helicase</keyword>
<dbReference type="PANTHER" id="PTHR13710">
    <property type="entry name" value="DNA HELICASE RECQ FAMILY MEMBER"/>
    <property type="match status" value="1"/>
</dbReference>
<dbReference type="EC" id="5.6.2.4" evidence="12"/>
<evidence type="ECO:0000259" key="17">
    <source>
        <dbReference type="PROSITE" id="PS51192"/>
    </source>
</evidence>
<evidence type="ECO:0000256" key="12">
    <source>
        <dbReference type="ARBA" id="ARBA00034808"/>
    </source>
</evidence>
<dbReference type="SMART" id="SM00487">
    <property type="entry name" value="DEXDc"/>
    <property type="match status" value="1"/>
</dbReference>
<organism evidence="19 20">
    <name type="scientific">Novipirellula caenicola</name>
    <dbReference type="NCBI Taxonomy" id="1536901"/>
    <lineage>
        <taxon>Bacteria</taxon>
        <taxon>Pseudomonadati</taxon>
        <taxon>Planctomycetota</taxon>
        <taxon>Planctomycetia</taxon>
        <taxon>Pirellulales</taxon>
        <taxon>Pirellulaceae</taxon>
        <taxon>Novipirellula</taxon>
    </lineage>
</organism>
<comment type="catalytic activity">
    <reaction evidence="11">
        <text>Couples ATP hydrolysis with the unwinding of duplex DNA by translocating in the 3'-5' direction.</text>
        <dbReference type="EC" id="5.6.2.4"/>
    </reaction>
</comment>
<dbReference type="InterPro" id="IPR036388">
    <property type="entry name" value="WH-like_DNA-bd_sf"/>
</dbReference>
<evidence type="ECO:0000259" key="16">
    <source>
        <dbReference type="PROSITE" id="PS50967"/>
    </source>
</evidence>
<dbReference type="NCBIfam" id="TIGR00614">
    <property type="entry name" value="recQ_fam"/>
    <property type="match status" value="1"/>
</dbReference>
<dbReference type="CDD" id="cd17920">
    <property type="entry name" value="DEXHc_RecQ"/>
    <property type="match status" value="1"/>
</dbReference>
<evidence type="ECO:0000256" key="7">
    <source>
        <dbReference type="ARBA" id="ARBA00022806"/>
    </source>
</evidence>
<accession>A0ABP9VTT5</accession>
<comment type="cofactor">
    <cofactor evidence="1">
        <name>Mg(2+)</name>
        <dbReference type="ChEBI" id="CHEBI:18420"/>
    </cofactor>
</comment>
<dbReference type="SUPFAM" id="SSF52540">
    <property type="entry name" value="P-loop containing nucleoside triphosphate hydrolases"/>
    <property type="match status" value="1"/>
</dbReference>
<evidence type="ECO:0000256" key="10">
    <source>
        <dbReference type="ARBA" id="ARBA00023235"/>
    </source>
</evidence>
<keyword evidence="4" id="KW-0479">Metal-binding</keyword>
<dbReference type="InterPro" id="IPR002121">
    <property type="entry name" value="HRDC_dom"/>
</dbReference>
<dbReference type="PROSITE" id="PS50967">
    <property type="entry name" value="HRDC"/>
    <property type="match status" value="1"/>
</dbReference>
<feature type="region of interest" description="Disordered" evidence="15">
    <location>
        <begin position="771"/>
        <end position="800"/>
    </location>
</feature>
<evidence type="ECO:0000256" key="3">
    <source>
        <dbReference type="ARBA" id="ARBA00005446"/>
    </source>
</evidence>
<evidence type="ECO:0000313" key="20">
    <source>
        <dbReference type="Proteomes" id="UP001416858"/>
    </source>
</evidence>
<keyword evidence="10" id="KW-0413">Isomerase</keyword>
<sequence length="1106" mass="122261">MSDGKKAERVQTALGVLDEVPMLPYNQADDEYPPVLFLSAMPGPAISRSVSSGNTAAGHHVDPTVLLARFGLTQFRPGQRDVVDAVADGHDVMCVMPTGGGKSLCYQLPSLGRPGTTIVVSPLIALMKDQVDTLQSLNIKAKLLNSTLSMSEQVDVMQQMSRGELDLVYVAPERLRNTRFLEAVTTAEVTLLAVDEAHCVSEWGHDFRPDYSRLGRFRDRYLSNVQTIALTATATPAVRQDIIDLLRLREPKTFVTGFARTNLRFSVQHSKSDREKDEQLVKYVNQCEGTGIIYAATRKRCEEIASWLPEKTRRPIGAYHAGLEPMQRQRIQDDFMSGKLSAIVATNAFGMGIDKSDIRYVIHYNMPGTLEAYYQEAGRAGRDAKDSDCLMLFSYNDRYIQEFFIENRYPSRETVSKVYEFLLSREEDPIELTLDQVRAAIDVKDGSEAIGTSQTLLAKAGVLKRLDSSANNAIVRIDSNAATMLDFLPREAKVRRRVMMAVEKVVGKRRGEDVYVTVKRLTELANVDRDQLARTLRELRRLKGFDYVPPFRGRAVHLVERDIPFDSLEIDFEELERRRQAEHAKLDAVIGFARSNGCRQRVILDYFGDPASKNCGNCDRCNPEGRRANAAVDPAKIAEAFAGVDRDGFVRGVRVVLSGVFRMHARFGKNLVAQMLCGSKNKKLQQWKLHRLSTYGLLSPLKQSEVVAVMDALIERGLLIQREVDDRRPTVDLSDYGSLVMHAKEPINDTLGIKFPLVKRLSAAAKNLEAADVHEKSNPTLNEPEPAADAAPPSASDELKSELKDRLKRWRQKSSAALAIPAYRILSNATIDRILDAIPRSTSELEKISGVGPATIEQFGYDIIQLIEAVVVEHEGAAEPDSETESETQSEITTVATPASNPVDQDGTQADAGENHQRGRENDPSDSPIAASTDAEQRGEPTRSQNASSQTGRNPNASSHSIGDNSIGGHSSGDEKDVRERGDSNVTGREKPQVDSDASYCQTELFEAEDAEVRPEATKDRRLPEILELDSAGPLAPDPALVDPSTDEAADAYWTWRLFRDGYTVSQVSLIRRCSAAVLARQLEIAAAVGHPVESGWLEAARAVKS</sequence>
<feature type="domain" description="Helicase ATP-binding" evidence="17">
    <location>
        <begin position="83"/>
        <end position="252"/>
    </location>
</feature>
<dbReference type="GO" id="GO:0004386">
    <property type="term" value="F:helicase activity"/>
    <property type="evidence" value="ECO:0007669"/>
    <property type="project" value="UniProtKB-KW"/>
</dbReference>
<dbReference type="InterPro" id="IPR010997">
    <property type="entry name" value="HRDC-like_sf"/>
</dbReference>
<dbReference type="InterPro" id="IPR044876">
    <property type="entry name" value="HRDC_dom_sf"/>
</dbReference>
<dbReference type="InterPro" id="IPR036390">
    <property type="entry name" value="WH_DNA-bd_sf"/>
</dbReference>
<dbReference type="RefSeq" id="WP_345684903.1">
    <property type="nucleotide sequence ID" value="NZ_BAABRO010000008.1"/>
</dbReference>
<evidence type="ECO:0000256" key="11">
    <source>
        <dbReference type="ARBA" id="ARBA00034617"/>
    </source>
</evidence>
<feature type="compositionally biased region" description="Polar residues" evidence="15">
    <location>
        <begin position="942"/>
        <end position="964"/>
    </location>
</feature>
<dbReference type="SUPFAM" id="SSF47819">
    <property type="entry name" value="HRDC-like"/>
    <property type="match status" value="1"/>
</dbReference>
<comment type="similarity">
    <text evidence="3">Belongs to the helicase family. RecQ subfamily.</text>
</comment>
<dbReference type="InterPro" id="IPR027417">
    <property type="entry name" value="P-loop_NTPase"/>
</dbReference>
<evidence type="ECO:0000313" key="19">
    <source>
        <dbReference type="EMBL" id="GAA5508086.1"/>
    </source>
</evidence>
<dbReference type="EMBL" id="BAABRO010000008">
    <property type="protein sequence ID" value="GAA5508086.1"/>
    <property type="molecule type" value="Genomic_DNA"/>
</dbReference>
<feature type="domain" description="Helicase C-terminal" evidence="18">
    <location>
        <begin position="279"/>
        <end position="438"/>
    </location>
</feature>
<dbReference type="Pfam" id="PF00271">
    <property type="entry name" value="Helicase_C"/>
    <property type="match status" value="1"/>
</dbReference>
<feature type="compositionally biased region" description="Basic and acidic residues" evidence="15">
    <location>
        <begin position="913"/>
        <end position="923"/>
    </location>
</feature>
<dbReference type="Gene3D" id="1.10.10.10">
    <property type="entry name" value="Winged helix-like DNA-binding domain superfamily/Winged helix DNA-binding domain"/>
    <property type="match status" value="1"/>
</dbReference>
<dbReference type="Pfam" id="PF09382">
    <property type="entry name" value="RQC"/>
    <property type="match status" value="1"/>
</dbReference>
<dbReference type="Proteomes" id="UP001416858">
    <property type="component" value="Unassembled WGS sequence"/>
</dbReference>
<keyword evidence="20" id="KW-1185">Reference proteome</keyword>
<feature type="compositionally biased region" description="Low complexity" evidence="15">
    <location>
        <begin position="783"/>
        <end position="796"/>
    </location>
</feature>
<evidence type="ECO:0000259" key="18">
    <source>
        <dbReference type="PROSITE" id="PS51194"/>
    </source>
</evidence>
<keyword evidence="9" id="KW-0238">DNA-binding</keyword>
<protein>
    <recommendedName>
        <fullName evidence="13">ATP-dependent DNA helicase RecQ</fullName>
        <ecNumber evidence="12">5.6.2.4</ecNumber>
    </recommendedName>
    <alternativeName>
        <fullName evidence="14">DNA 3'-5' helicase RecQ</fullName>
    </alternativeName>
</protein>
<evidence type="ECO:0000256" key="14">
    <source>
        <dbReference type="ARBA" id="ARBA00044550"/>
    </source>
</evidence>
<dbReference type="InterPro" id="IPR004589">
    <property type="entry name" value="DNA_helicase_ATP-dep_RecQ"/>
</dbReference>
<dbReference type="InterPro" id="IPR032284">
    <property type="entry name" value="RecQ_Zn-bd"/>
</dbReference>
<name>A0ABP9VTT5_9BACT</name>
<dbReference type="Gene3D" id="1.10.150.80">
    <property type="entry name" value="HRDC domain"/>
    <property type="match status" value="1"/>
</dbReference>
<dbReference type="SMART" id="SM00341">
    <property type="entry name" value="HRDC"/>
    <property type="match status" value="1"/>
</dbReference>
<dbReference type="SMART" id="SM00490">
    <property type="entry name" value="HELICc"/>
    <property type="match status" value="1"/>
</dbReference>